<dbReference type="PANTHER" id="PTHR37919">
    <property type="entry name" value="PROTEIN CBG05606"/>
    <property type="match status" value="1"/>
</dbReference>
<evidence type="ECO:0000256" key="1">
    <source>
        <dbReference type="SAM" id="Phobius"/>
    </source>
</evidence>
<keyword evidence="3" id="KW-1185">Reference proteome</keyword>
<keyword evidence="1" id="KW-0472">Membrane</keyword>
<gene>
    <name evidence="2" type="ORF">GCM10025760_29320</name>
</gene>
<evidence type="ECO:0000313" key="3">
    <source>
        <dbReference type="Proteomes" id="UP001501407"/>
    </source>
</evidence>
<dbReference type="EMBL" id="BAABKZ010000002">
    <property type="protein sequence ID" value="GAA5096149.1"/>
    <property type="molecule type" value="Genomic_DNA"/>
</dbReference>
<protein>
    <recommendedName>
        <fullName evidence="4">Emopamil-binding protein</fullName>
    </recommendedName>
</protein>
<keyword evidence="1" id="KW-1133">Transmembrane helix</keyword>
<feature type="transmembrane region" description="Helical" evidence="1">
    <location>
        <begin position="38"/>
        <end position="58"/>
    </location>
</feature>
<sequence>MSPAEARGIGTVVRMTQTAAASPALAVDPRDLRMPRWVVVWLIISAVIQTYDACYVLLGPLSHDGGPLAGFWPGHVFYGTFDHRYGQFDAFGSAQSWANLIEVVFIVWALLHARRWSGLVVALLVTVATFWKTVIYFLVEASSGLEMTRQSLERGDLVGFLMVAVLPNLFWIVFPLAVVIALGRRVYRVGRAASAAVID</sequence>
<comment type="caution">
    <text evidence="2">The sequence shown here is derived from an EMBL/GenBank/DDBJ whole genome shotgun (WGS) entry which is preliminary data.</text>
</comment>
<name>A0ABP9ML16_9MICO</name>
<accession>A0ABP9ML16</accession>
<evidence type="ECO:0008006" key="4">
    <source>
        <dbReference type="Google" id="ProtNLM"/>
    </source>
</evidence>
<organism evidence="2 3">
    <name type="scientific">Microbacterium yannicii</name>
    <dbReference type="NCBI Taxonomy" id="671622"/>
    <lineage>
        <taxon>Bacteria</taxon>
        <taxon>Bacillati</taxon>
        <taxon>Actinomycetota</taxon>
        <taxon>Actinomycetes</taxon>
        <taxon>Micrococcales</taxon>
        <taxon>Microbacteriaceae</taxon>
        <taxon>Microbacterium</taxon>
    </lineage>
</organism>
<dbReference type="PANTHER" id="PTHR37919:SF2">
    <property type="entry name" value="EXPERA DOMAIN-CONTAINING PROTEIN"/>
    <property type="match status" value="1"/>
</dbReference>
<evidence type="ECO:0000313" key="2">
    <source>
        <dbReference type="EMBL" id="GAA5096149.1"/>
    </source>
</evidence>
<dbReference type="Proteomes" id="UP001501407">
    <property type="component" value="Unassembled WGS sequence"/>
</dbReference>
<keyword evidence="1" id="KW-0812">Transmembrane</keyword>
<feature type="transmembrane region" description="Helical" evidence="1">
    <location>
        <begin position="94"/>
        <end position="111"/>
    </location>
</feature>
<proteinExistence type="predicted"/>
<feature type="transmembrane region" description="Helical" evidence="1">
    <location>
        <begin position="118"/>
        <end position="139"/>
    </location>
</feature>
<reference evidence="3" key="1">
    <citation type="journal article" date="2019" name="Int. J. Syst. Evol. Microbiol.">
        <title>The Global Catalogue of Microorganisms (GCM) 10K type strain sequencing project: providing services to taxonomists for standard genome sequencing and annotation.</title>
        <authorList>
            <consortium name="The Broad Institute Genomics Platform"/>
            <consortium name="The Broad Institute Genome Sequencing Center for Infectious Disease"/>
            <person name="Wu L."/>
            <person name="Ma J."/>
        </authorList>
    </citation>
    <scope>NUCLEOTIDE SEQUENCE [LARGE SCALE GENOMIC DNA]</scope>
    <source>
        <strain evidence="3">JCM 18959</strain>
    </source>
</reference>
<feature type="transmembrane region" description="Helical" evidence="1">
    <location>
        <begin position="159"/>
        <end position="182"/>
    </location>
</feature>